<dbReference type="AlphaFoldDB" id="A0A377DKL1"/>
<dbReference type="Proteomes" id="UP000254429">
    <property type="component" value="Unassembled WGS sequence"/>
</dbReference>
<protein>
    <submittedName>
        <fullName evidence="2">DNA protecting protein DprA</fullName>
    </submittedName>
</protein>
<evidence type="ECO:0000313" key="3">
    <source>
        <dbReference type="Proteomes" id="UP000254429"/>
    </source>
</evidence>
<sequence length="153" mass="17328">MVDTEIWLRLMSISSLYGDDMVRIAHWVAKQSHIDAVVLQQTGLTLRQAQRFLSFPRKSIESSLCWLEQPNHHLIPADSEFYPPQLLATTDYPGALFVEGETARAAFISACRSGESGAFMVWRAMGTIILRNSGDAWSDNYEWTGAWNRWCSA</sequence>
<feature type="domain" description="Smf/DprA SAM" evidence="1">
    <location>
        <begin position="1"/>
        <end position="65"/>
    </location>
</feature>
<reference evidence="2 3" key="1">
    <citation type="submission" date="2018-06" db="EMBL/GenBank/DDBJ databases">
        <authorList>
            <consortium name="Pathogen Informatics"/>
            <person name="Doyle S."/>
        </authorList>
    </citation>
    <scope>NUCLEOTIDE SEQUENCE [LARGE SCALE GENOMIC DNA]</scope>
    <source>
        <strain evidence="2 3">NCTC8500</strain>
    </source>
</reference>
<dbReference type="InterPro" id="IPR057338">
    <property type="entry name" value="DprA_SAM"/>
</dbReference>
<evidence type="ECO:0000313" key="2">
    <source>
        <dbReference type="EMBL" id="STM36665.1"/>
    </source>
</evidence>
<accession>A0A377DKL1</accession>
<organism evidence="2 3">
    <name type="scientific">Escherichia coli</name>
    <dbReference type="NCBI Taxonomy" id="562"/>
    <lineage>
        <taxon>Bacteria</taxon>
        <taxon>Pseudomonadati</taxon>
        <taxon>Pseudomonadota</taxon>
        <taxon>Gammaproteobacteria</taxon>
        <taxon>Enterobacterales</taxon>
        <taxon>Enterobacteriaceae</taxon>
        <taxon>Escherichia</taxon>
    </lineage>
</organism>
<gene>
    <name evidence="2" type="ORF">NCTC8500_00360</name>
</gene>
<dbReference type="EMBL" id="UGFG01000001">
    <property type="protein sequence ID" value="STM36665.1"/>
    <property type="molecule type" value="Genomic_DNA"/>
</dbReference>
<dbReference type="Gene3D" id="3.40.50.450">
    <property type="match status" value="1"/>
</dbReference>
<evidence type="ECO:0000259" key="1">
    <source>
        <dbReference type="Pfam" id="PF25317"/>
    </source>
</evidence>
<dbReference type="Pfam" id="PF25317">
    <property type="entry name" value="SAM_SMF"/>
    <property type="match status" value="1"/>
</dbReference>
<name>A0A377DKL1_ECOLX</name>
<proteinExistence type="predicted"/>